<evidence type="ECO:0000313" key="2">
    <source>
        <dbReference type="WBParaSite" id="JU765_v2.g11733.t1"/>
    </source>
</evidence>
<organism evidence="1 2">
    <name type="scientific">Panagrolaimus sp. JU765</name>
    <dbReference type="NCBI Taxonomy" id="591449"/>
    <lineage>
        <taxon>Eukaryota</taxon>
        <taxon>Metazoa</taxon>
        <taxon>Ecdysozoa</taxon>
        <taxon>Nematoda</taxon>
        <taxon>Chromadorea</taxon>
        <taxon>Rhabditida</taxon>
        <taxon>Tylenchina</taxon>
        <taxon>Panagrolaimomorpha</taxon>
        <taxon>Panagrolaimoidea</taxon>
        <taxon>Panagrolaimidae</taxon>
        <taxon>Panagrolaimus</taxon>
    </lineage>
</organism>
<accession>A0AC34Q0C2</accession>
<evidence type="ECO:0000313" key="1">
    <source>
        <dbReference type="Proteomes" id="UP000887576"/>
    </source>
</evidence>
<dbReference type="WBParaSite" id="JU765_v2.g11733.t1">
    <property type="protein sequence ID" value="JU765_v2.g11733.t1"/>
    <property type="gene ID" value="JU765_v2.g11733"/>
</dbReference>
<protein>
    <submittedName>
        <fullName evidence="2">Uncharacterized protein</fullName>
    </submittedName>
</protein>
<name>A0AC34Q0C2_9BILA</name>
<reference evidence="2" key="1">
    <citation type="submission" date="2022-11" db="UniProtKB">
        <authorList>
            <consortium name="WormBaseParasite"/>
        </authorList>
    </citation>
    <scope>IDENTIFICATION</scope>
</reference>
<sequence>KVASDPTSTPVSTNSETKTCETSTPVKSVRQSDALNPSDNQRTTTVQSSTSTVDGTNVVENSQLSKSVVNQKNTESIQKTMTPVTQPASSTTKSTAVLTGGNNTGQEDKYCSLCFTRVAFDVKKCPGCN</sequence>
<dbReference type="Proteomes" id="UP000887576">
    <property type="component" value="Unplaced"/>
</dbReference>
<proteinExistence type="predicted"/>